<proteinExistence type="predicted"/>
<keyword evidence="1" id="KW-0548">Nucleotidyltransferase</keyword>
<comment type="caution">
    <text evidence="1">The sequence shown here is derived from an EMBL/GenBank/DDBJ whole genome shotgun (WGS) entry which is preliminary data.</text>
</comment>
<gene>
    <name evidence="1" type="ORF">Adt_31072</name>
</gene>
<reference evidence="2" key="1">
    <citation type="submission" date="2024-07" db="EMBL/GenBank/DDBJ databases">
        <title>Two chromosome-level genome assemblies of Korean endemic species Abeliophyllum distichum and Forsythia ovata (Oleaceae).</title>
        <authorList>
            <person name="Jang H."/>
        </authorList>
    </citation>
    <scope>NUCLEOTIDE SEQUENCE [LARGE SCALE GENOMIC DNA]</scope>
</reference>
<keyword evidence="1" id="KW-0808">Transferase</keyword>
<dbReference type="AlphaFoldDB" id="A0ABD1RDX0"/>
<accession>A0ABD1RDX0</accession>
<keyword evidence="1" id="KW-0695">RNA-directed DNA polymerase</keyword>
<sequence>MELTEYERKFEERSCYAPYLVSTELMKARHYERWLRSAVRQIVSFHALPTFKAVVKMAQTVPFSGLKVKVQGQQNDSGKKNWCGEPGHYVSQCWVEPTKVNDQANKEKARVFAMTHEEATQNPNVITALQAEKLLKKIDCQGFLVNLTGTLSEEVLLDNVPVV</sequence>
<name>A0ABD1RDX0_9LAMI</name>
<keyword evidence="2" id="KW-1185">Reference proteome</keyword>
<dbReference type="EMBL" id="JBFOLK010000009">
    <property type="protein sequence ID" value="KAL2486316.1"/>
    <property type="molecule type" value="Genomic_DNA"/>
</dbReference>
<organism evidence="1 2">
    <name type="scientific">Abeliophyllum distichum</name>
    <dbReference type="NCBI Taxonomy" id="126358"/>
    <lineage>
        <taxon>Eukaryota</taxon>
        <taxon>Viridiplantae</taxon>
        <taxon>Streptophyta</taxon>
        <taxon>Embryophyta</taxon>
        <taxon>Tracheophyta</taxon>
        <taxon>Spermatophyta</taxon>
        <taxon>Magnoliopsida</taxon>
        <taxon>eudicotyledons</taxon>
        <taxon>Gunneridae</taxon>
        <taxon>Pentapetalae</taxon>
        <taxon>asterids</taxon>
        <taxon>lamiids</taxon>
        <taxon>Lamiales</taxon>
        <taxon>Oleaceae</taxon>
        <taxon>Forsythieae</taxon>
        <taxon>Abeliophyllum</taxon>
    </lineage>
</organism>
<dbReference type="GO" id="GO:0003964">
    <property type="term" value="F:RNA-directed DNA polymerase activity"/>
    <property type="evidence" value="ECO:0007669"/>
    <property type="project" value="UniProtKB-KW"/>
</dbReference>
<protein>
    <submittedName>
        <fullName evidence="1">RNA-directed DNA polymerase</fullName>
    </submittedName>
</protein>
<evidence type="ECO:0000313" key="2">
    <source>
        <dbReference type="Proteomes" id="UP001604336"/>
    </source>
</evidence>
<evidence type="ECO:0000313" key="1">
    <source>
        <dbReference type="EMBL" id="KAL2486316.1"/>
    </source>
</evidence>
<dbReference type="Proteomes" id="UP001604336">
    <property type="component" value="Unassembled WGS sequence"/>
</dbReference>